<evidence type="ECO:0000256" key="1">
    <source>
        <dbReference type="SAM" id="MobiDB-lite"/>
    </source>
</evidence>
<dbReference type="Pfam" id="PF13464">
    <property type="entry name" value="RodZ_C"/>
    <property type="match status" value="1"/>
</dbReference>
<dbReference type="InterPro" id="IPR001387">
    <property type="entry name" value="Cro/C1-type_HTH"/>
</dbReference>
<accession>A0ABP8Q4Z2</accession>
<dbReference type="Proteomes" id="UP001501321">
    <property type="component" value="Unassembled WGS sequence"/>
</dbReference>
<dbReference type="SUPFAM" id="SSF47413">
    <property type="entry name" value="lambda repressor-like DNA-binding domains"/>
    <property type="match status" value="1"/>
</dbReference>
<dbReference type="PANTHER" id="PTHR34475:SF1">
    <property type="entry name" value="CYTOSKELETON PROTEIN RODZ"/>
    <property type="match status" value="1"/>
</dbReference>
<dbReference type="RefSeq" id="WP_345011558.1">
    <property type="nucleotide sequence ID" value="NZ_BAABFC010000010.1"/>
</dbReference>
<proteinExistence type="predicted"/>
<gene>
    <name evidence="4" type="ORF">GCM10023095_14680</name>
</gene>
<feature type="transmembrane region" description="Helical" evidence="2">
    <location>
        <begin position="120"/>
        <end position="138"/>
    </location>
</feature>
<feature type="domain" description="HTH cro/C1-type" evidence="3">
    <location>
        <begin position="24"/>
        <end position="84"/>
    </location>
</feature>
<dbReference type="InterPro" id="IPR050400">
    <property type="entry name" value="Bact_Cytoskel_RodZ"/>
</dbReference>
<reference evidence="5" key="1">
    <citation type="journal article" date="2019" name="Int. J. Syst. Evol. Microbiol.">
        <title>The Global Catalogue of Microorganisms (GCM) 10K type strain sequencing project: providing services to taxonomists for standard genome sequencing and annotation.</title>
        <authorList>
            <consortium name="The Broad Institute Genomics Platform"/>
            <consortium name="The Broad Institute Genome Sequencing Center for Infectious Disease"/>
            <person name="Wu L."/>
            <person name="Ma J."/>
        </authorList>
    </citation>
    <scope>NUCLEOTIDE SEQUENCE [LARGE SCALE GENOMIC DNA]</scope>
    <source>
        <strain evidence="5">JCM 32226</strain>
    </source>
</reference>
<dbReference type="InterPro" id="IPR010982">
    <property type="entry name" value="Lambda_DNA-bd_dom_sf"/>
</dbReference>
<feature type="region of interest" description="Disordered" evidence="1">
    <location>
        <begin position="1"/>
        <end position="21"/>
    </location>
</feature>
<organism evidence="4 5">
    <name type="scientific">Pseudaeromonas paramecii</name>
    <dbReference type="NCBI Taxonomy" id="2138166"/>
    <lineage>
        <taxon>Bacteria</taxon>
        <taxon>Pseudomonadati</taxon>
        <taxon>Pseudomonadota</taxon>
        <taxon>Gammaproteobacteria</taxon>
        <taxon>Aeromonadales</taxon>
        <taxon>Aeromonadaceae</taxon>
        <taxon>Pseudaeromonas</taxon>
    </lineage>
</organism>
<evidence type="ECO:0000256" key="2">
    <source>
        <dbReference type="SAM" id="Phobius"/>
    </source>
</evidence>
<keyword evidence="2" id="KW-1133">Transmembrane helix</keyword>
<dbReference type="CDD" id="cd00093">
    <property type="entry name" value="HTH_XRE"/>
    <property type="match status" value="1"/>
</dbReference>
<evidence type="ECO:0000313" key="4">
    <source>
        <dbReference type="EMBL" id="GAA4497711.1"/>
    </source>
</evidence>
<protein>
    <submittedName>
        <fullName evidence="4">DUF4115 domain-containing protein</fullName>
    </submittedName>
</protein>
<dbReference type="Pfam" id="PF13413">
    <property type="entry name" value="HTH_25"/>
    <property type="match status" value="1"/>
</dbReference>
<keyword evidence="2" id="KW-0812">Transmembrane</keyword>
<dbReference type="Gene3D" id="1.10.260.40">
    <property type="entry name" value="lambda repressor-like DNA-binding domains"/>
    <property type="match status" value="1"/>
</dbReference>
<keyword evidence="2" id="KW-0472">Membrane</keyword>
<name>A0ABP8Q4Z2_9GAMM</name>
<evidence type="ECO:0000259" key="3">
    <source>
        <dbReference type="PROSITE" id="PS50943"/>
    </source>
</evidence>
<dbReference type="PROSITE" id="PS50943">
    <property type="entry name" value="HTH_CROC1"/>
    <property type="match status" value="1"/>
</dbReference>
<comment type="caution">
    <text evidence="4">The sequence shown here is derived from an EMBL/GenBank/DDBJ whole genome shotgun (WGS) entry which is preliminary data.</text>
</comment>
<keyword evidence="5" id="KW-1185">Reference proteome</keyword>
<evidence type="ECO:0000313" key="5">
    <source>
        <dbReference type="Proteomes" id="UP001501321"/>
    </source>
</evidence>
<dbReference type="EMBL" id="BAABFC010000010">
    <property type="protein sequence ID" value="GAA4497711.1"/>
    <property type="molecule type" value="Genomic_DNA"/>
</dbReference>
<sequence>MTTESHTVPASDDQDARPSPGLMLRSAREQRQLSQAEVAARLNLRVSLIRDLELDRFDQKTASTFTRGYIKSYAKLLGIPDEPIVAAYEAMAERTPEYGHQMHSFSRRTSREASENRLRYASWLAFIVLAVGMFAWWWHQPAETPKTSNLDDTMRMLDSSTESLAPAVSASQPVVSAAVAAAAESISGAQATVSAAVSAAPAVSAAAALTPAANAVSAAAVTAAQSAPATPEAGQLALTFKADCWLRITDASGKVLLEGLKKAGVQQTLSGQAPYRLVVGAPQALSLNFAGEPVDMTRFKAGQVARFTLPSKS</sequence>
<dbReference type="InterPro" id="IPR025194">
    <property type="entry name" value="RodZ-like_C"/>
</dbReference>
<dbReference type="PANTHER" id="PTHR34475">
    <property type="match status" value="1"/>
</dbReference>
<dbReference type="SMART" id="SM00530">
    <property type="entry name" value="HTH_XRE"/>
    <property type="match status" value="1"/>
</dbReference>